<dbReference type="Pfam" id="PF01117">
    <property type="entry name" value="Aerolysin"/>
    <property type="match status" value="1"/>
</dbReference>
<proteinExistence type="inferred from homology"/>
<dbReference type="PaxDb" id="3635-A0A1U8M9U3"/>
<dbReference type="SMR" id="A0A1U8M9U3"/>
<dbReference type="KEGG" id="ghi:107934453"/>
<name>A0A1U8M9U3_GOSHI</name>
<dbReference type="InterPro" id="IPR055267">
    <property type="entry name" value="Aerolysin-like_C"/>
</dbReference>
<reference evidence="4" key="1">
    <citation type="journal article" date="2020" name="Nat. Genet.">
        <title>Genomic diversifications of five Gossypium allopolyploid species and their impact on cotton improvement.</title>
        <authorList>
            <person name="Chen Z.J."/>
            <person name="Sreedasyam A."/>
            <person name="Ando A."/>
            <person name="Song Q."/>
            <person name="De Santiago L.M."/>
            <person name="Hulse-Kemp A.M."/>
            <person name="Ding M."/>
            <person name="Ye W."/>
            <person name="Kirkbride R.C."/>
            <person name="Jenkins J."/>
            <person name="Plott C."/>
            <person name="Lovell J."/>
            <person name="Lin Y.M."/>
            <person name="Vaughn R."/>
            <person name="Liu B."/>
            <person name="Simpson S."/>
            <person name="Scheffler B.E."/>
            <person name="Wen L."/>
            <person name="Saski C.A."/>
            <person name="Grover C.E."/>
            <person name="Hu G."/>
            <person name="Conover J.L."/>
            <person name="Carlson J.W."/>
            <person name="Shu S."/>
            <person name="Boston L.B."/>
            <person name="Williams M."/>
            <person name="Peterson D.G."/>
            <person name="McGee K."/>
            <person name="Jones D.C."/>
            <person name="Wendel J.F."/>
            <person name="Stelly D.M."/>
            <person name="Grimwood J."/>
            <person name="Schmutz J."/>
        </authorList>
    </citation>
    <scope>NUCLEOTIDE SEQUENCE [LARGE SCALE GENOMIC DNA]</scope>
    <source>
        <strain evidence="4">cv. TM-1</strain>
    </source>
</reference>
<dbReference type="SMART" id="SM00791">
    <property type="entry name" value="Agglutinin"/>
    <property type="match status" value="2"/>
</dbReference>
<dbReference type="OMA" id="SKHARKY"/>
<dbReference type="Pfam" id="PF07468">
    <property type="entry name" value="Agglutinin"/>
    <property type="match status" value="2"/>
</dbReference>
<gene>
    <name evidence="5" type="primary">LOC107934453</name>
</gene>
<comment type="similarity">
    <text evidence="1">Belongs to the aerolysin family.</text>
</comment>
<dbReference type="OrthoDB" id="946819at2759"/>
<dbReference type="PANTHER" id="PTHR39244">
    <property type="entry name" value="NATTERIN-4"/>
    <property type="match status" value="1"/>
</dbReference>
<dbReference type="InterPro" id="IPR053237">
    <property type="entry name" value="Natterin_C"/>
</dbReference>
<dbReference type="InterPro" id="IPR008998">
    <property type="entry name" value="Agglutinin"/>
</dbReference>
<sequence length="479" mass="54175">MALTLPKFIVLKPSDNNGYLSYVREGENNLGFLKFFETQAVSPYAKFEVEISDTSGLVHIRSCQNNKYWQRTKTVSIAGVPPGQYWITATAQNKEEDQSKETCTLFKFAPIDHATGPVRIVHVQSGCNLCLWLGSDLILNRCVSANYREFDSNGFDIFSIIDCKSLLVLPKYVAFKGYNNKYLCVRENYITFSADDIGDSTVACETFVTDDGKVHIKSICAGKFWWADPKWIWVGYDDPSNNDRTTFRPVKIDDKTIGLISLANKNFCTTLTGQDHVEWLSPAVPTITKEAKLTVEEPVLTRDIYDVKYDLGNSRVYDETTFIIAKNFASNYTQEPTHMDIKLSYTNIKTSTWKSNFSLKLAMEAKMEFNVPLISQGNIEMSGEFHSDVKWEETKESKTLVDVVHKIVVPAMTKVTVNLIATKGKCDVPFTFMQSDTLYDGTIVTTAVQGATYTGSNYYSIHFETEETKLEPRKKPDPM</sequence>
<dbReference type="SUPFAM" id="SSF56973">
    <property type="entry name" value="Aerolisin/ETX pore-forming domain"/>
    <property type="match status" value="1"/>
</dbReference>
<dbReference type="AlphaFoldDB" id="A0A1U8M9U3"/>
<protein>
    <recommendedName>
        <fullName evidence="3">Agglutinin domain-containing protein</fullName>
    </recommendedName>
</protein>
<feature type="domain" description="Agglutinin" evidence="3">
    <location>
        <begin position="3"/>
        <end position="162"/>
    </location>
</feature>
<organism evidence="4 5">
    <name type="scientific">Gossypium hirsutum</name>
    <name type="common">Upland cotton</name>
    <name type="synonym">Gossypium mexicanum</name>
    <dbReference type="NCBI Taxonomy" id="3635"/>
    <lineage>
        <taxon>Eukaryota</taxon>
        <taxon>Viridiplantae</taxon>
        <taxon>Streptophyta</taxon>
        <taxon>Embryophyta</taxon>
        <taxon>Tracheophyta</taxon>
        <taxon>Spermatophyta</taxon>
        <taxon>Magnoliopsida</taxon>
        <taxon>eudicotyledons</taxon>
        <taxon>Gunneridae</taxon>
        <taxon>Pentapetalae</taxon>
        <taxon>rosids</taxon>
        <taxon>malvids</taxon>
        <taxon>Malvales</taxon>
        <taxon>Malvaceae</taxon>
        <taxon>Malvoideae</taxon>
        <taxon>Gossypium</taxon>
    </lineage>
</organism>
<dbReference type="PANTHER" id="PTHR39244:SF5">
    <property type="entry name" value="NATTERIN-3-LIKE"/>
    <property type="match status" value="1"/>
</dbReference>
<dbReference type="Gene3D" id="2.80.10.50">
    <property type="match status" value="2"/>
</dbReference>
<dbReference type="Proteomes" id="UP000818029">
    <property type="component" value="Chromosome D02"/>
</dbReference>
<dbReference type="STRING" id="3635.A0A1U8M9U3"/>
<reference evidence="5" key="2">
    <citation type="submission" date="2025-08" db="UniProtKB">
        <authorList>
            <consortium name="RefSeq"/>
        </authorList>
    </citation>
    <scope>IDENTIFICATION</scope>
</reference>
<evidence type="ECO:0000256" key="1">
    <source>
        <dbReference type="ARBA" id="ARBA00009831"/>
    </source>
</evidence>
<keyword evidence="4" id="KW-1185">Reference proteome</keyword>
<dbReference type="SUPFAM" id="SSF50382">
    <property type="entry name" value="Agglutinin"/>
    <property type="match status" value="2"/>
</dbReference>
<dbReference type="GeneID" id="107934453"/>
<evidence type="ECO:0000313" key="5">
    <source>
        <dbReference type="RefSeq" id="XP_016722373.1"/>
    </source>
</evidence>
<dbReference type="InterPro" id="IPR036242">
    <property type="entry name" value="Agglutinin_dom_sf"/>
</dbReference>
<accession>A0A1U8M9U3</accession>
<feature type="domain" description="Agglutinin" evidence="3">
    <location>
        <begin position="167"/>
        <end position="297"/>
    </location>
</feature>
<dbReference type="RefSeq" id="XP_016722373.1">
    <property type="nucleotide sequence ID" value="XM_016866884.1"/>
</dbReference>
<keyword evidence="2" id="KW-1015">Disulfide bond</keyword>
<dbReference type="Gene3D" id="2.170.15.10">
    <property type="entry name" value="Proaerolysin, chain A, domain 3"/>
    <property type="match status" value="1"/>
</dbReference>
<evidence type="ECO:0000313" key="4">
    <source>
        <dbReference type="Proteomes" id="UP000818029"/>
    </source>
</evidence>
<dbReference type="CDD" id="cd20216">
    <property type="entry name" value="PFM_HFR-2-like"/>
    <property type="match status" value="1"/>
</dbReference>
<dbReference type="CDD" id="cd00257">
    <property type="entry name" value="beta-trefoil_FSCN-like"/>
    <property type="match status" value="1"/>
</dbReference>
<evidence type="ECO:0000259" key="3">
    <source>
        <dbReference type="SMART" id="SM00791"/>
    </source>
</evidence>
<evidence type="ECO:0000256" key="2">
    <source>
        <dbReference type="ARBA" id="ARBA00023157"/>
    </source>
</evidence>